<proteinExistence type="predicted"/>
<feature type="region of interest" description="Disordered" evidence="1">
    <location>
        <begin position="527"/>
        <end position="691"/>
    </location>
</feature>
<feature type="region of interest" description="Disordered" evidence="1">
    <location>
        <begin position="369"/>
        <end position="494"/>
    </location>
</feature>
<feature type="region of interest" description="Disordered" evidence="1">
    <location>
        <begin position="818"/>
        <end position="1034"/>
    </location>
</feature>
<comment type="caution">
    <text evidence="2">The sequence shown here is derived from an EMBL/GenBank/DDBJ whole genome shotgun (WGS) entry which is preliminary data.</text>
</comment>
<gene>
    <name evidence="2" type="ORF">OHK93_005947</name>
</gene>
<feature type="compositionally biased region" description="Polar residues" evidence="1">
    <location>
        <begin position="477"/>
        <end position="487"/>
    </location>
</feature>
<dbReference type="EMBL" id="JAPUFD010000004">
    <property type="protein sequence ID" value="MDI1486687.1"/>
    <property type="molecule type" value="Genomic_DNA"/>
</dbReference>
<reference evidence="2" key="1">
    <citation type="journal article" date="2023" name="Genome Biol. Evol.">
        <title>First Whole Genome Sequence and Flow Cytometry Genome Size Data for the Lichen-Forming Fungus Ramalina farinacea (Ascomycota).</title>
        <authorList>
            <person name="Llewellyn T."/>
            <person name="Mian S."/>
            <person name="Hill R."/>
            <person name="Leitch I.J."/>
            <person name="Gaya E."/>
        </authorList>
    </citation>
    <scope>NUCLEOTIDE SEQUENCE</scope>
    <source>
        <strain evidence="2">LIQ254RAFAR</strain>
    </source>
</reference>
<feature type="compositionally biased region" description="Basic and acidic residues" evidence="1">
    <location>
        <begin position="539"/>
        <end position="549"/>
    </location>
</feature>
<feature type="compositionally biased region" description="Basic and acidic residues" evidence="1">
    <location>
        <begin position="116"/>
        <end position="137"/>
    </location>
</feature>
<keyword evidence="3" id="KW-1185">Reference proteome</keyword>
<feature type="region of interest" description="Disordered" evidence="1">
    <location>
        <begin position="49"/>
        <end position="74"/>
    </location>
</feature>
<name>A0AA43QHL8_9LECA</name>
<accession>A0AA43QHL8</accession>
<protein>
    <submittedName>
        <fullName evidence="2">Uncharacterized protein</fullName>
    </submittedName>
</protein>
<feature type="compositionally biased region" description="Low complexity" evidence="1">
    <location>
        <begin position="594"/>
        <end position="609"/>
    </location>
</feature>
<feature type="compositionally biased region" description="Basic and acidic residues" evidence="1">
    <location>
        <begin position="1"/>
        <end position="10"/>
    </location>
</feature>
<dbReference type="AlphaFoldDB" id="A0AA43QHL8"/>
<feature type="region of interest" description="Disordered" evidence="1">
    <location>
        <begin position="115"/>
        <end position="137"/>
    </location>
</feature>
<dbReference type="Proteomes" id="UP001161017">
    <property type="component" value="Unassembled WGS sequence"/>
</dbReference>
<feature type="compositionally biased region" description="Polar residues" evidence="1">
    <location>
        <begin position="413"/>
        <end position="428"/>
    </location>
</feature>
<feature type="compositionally biased region" description="Basic and acidic residues" evidence="1">
    <location>
        <begin position="388"/>
        <end position="405"/>
    </location>
</feature>
<feature type="compositionally biased region" description="Pro residues" evidence="1">
    <location>
        <begin position="1012"/>
        <end position="1031"/>
    </location>
</feature>
<evidence type="ECO:0000256" key="1">
    <source>
        <dbReference type="SAM" id="MobiDB-lite"/>
    </source>
</evidence>
<evidence type="ECO:0000313" key="3">
    <source>
        <dbReference type="Proteomes" id="UP001161017"/>
    </source>
</evidence>
<sequence>MSDLKRKASSEIDGSEEPSVKRPRSAQDPSTLNHEQIINSAAAWNLTEELTVDDASPDESVPAKDIPTHNTSIQDAPTRITPAQVTWAQITLAQNLEPQPTSSRDVPAQAVVSLNTEKRVSKPKRKSVEPDSDKSARQLRIESMVDPGQNVRERGTVRNVDGDLRWVASDGTLVPCVYHDSIRAKLIAEASHNGTLSYDVARRHGNLEFNPTDITAYHPEQKSWSEERTLWPRIRDNILNRLERKEYKELYAGQDPGKMMHNGRLVVDHDNHPVYTFPDLPATISSAVEGWWLEAITRLDSRIDRMDIRARLPAFRGKTDVKKESKLYGLSAIGNKRLRFREREGLIAWDSRNGSDLINQFHKSRLPAGCVKRNTTEGGRPLSPAEVKQLDDIKKDKAEPADKAKGLKKVNKKSSSPENAAGPSSAQSFGGDGPAPEMRAPTATSSAPPRGQQPQNGPPPFGAPGNHTPEFAPQINVDGTSNGSSTADIPIPRGLTPAQVLGRYQFLSDLSGETKNRFQAAIEAVNDEEKAYTSIRGGGDNRKERDGRGTGRTNESNTSERCSNMKPMSPANKYDEDAALQVRNLQRLSDEPASNINITNISNSPNPTNESRSSAAAPGHPPTPQQKTMHNTVGDEGWVPDSEEIDEEFWEETMNKPWASAGDDQSNLEVGRPGDNEAGEDTAPQDVQAASFNPLVPAPQVEAPGLSSGENYASRDPLFEDLFGAEDNVEPARPAVQLEPIQPGSEQLQFSRNPDYDPFAPEDDHLVPTQEAQPAFRQDQFLADPLFDELFADLVPGLTPETSQEIVASLGLSGNLADYRSPWLDQGVPEEPPTQTETAQTGSKRRTTDQESNNGSKKPRLQQAPTDYTPYQPRQDKRRVPMQRPQTRPNYQLYPGYVSSGPPAHLAKGSLPAPTATPEKPPTPRSSTLIPPPRRQPLPTDQPSQPPPPHYTQHHGPRATPSNTPVAQPKPYKPPRHQKLPPYHSQIPPLPASYNIPPIPNPTLPTTAPTNTPHPPTIQPAPPPQSQPPPAAAQIDHRYTAPTNADQMALVLTLLEPTIIQFRDLMQCSPFADHVVDADLAASYMEQYQHIGRELEVLWGRMNWDRSALPRLRLEGPISGARWEGR</sequence>
<feature type="region of interest" description="Disordered" evidence="1">
    <location>
        <begin position="1"/>
        <end position="35"/>
    </location>
</feature>
<feature type="compositionally biased region" description="Acidic residues" evidence="1">
    <location>
        <begin position="641"/>
        <end position="651"/>
    </location>
</feature>
<feature type="region of interest" description="Disordered" evidence="1">
    <location>
        <begin position="741"/>
        <end position="780"/>
    </location>
</feature>
<feature type="compositionally biased region" description="Pro residues" evidence="1">
    <location>
        <begin position="919"/>
        <end position="936"/>
    </location>
</feature>
<feature type="compositionally biased region" description="Polar residues" evidence="1">
    <location>
        <begin position="551"/>
        <end position="562"/>
    </location>
</feature>
<evidence type="ECO:0000313" key="2">
    <source>
        <dbReference type="EMBL" id="MDI1486687.1"/>
    </source>
</evidence>
<organism evidence="2 3">
    <name type="scientific">Ramalina farinacea</name>
    <dbReference type="NCBI Taxonomy" id="258253"/>
    <lineage>
        <taxon>Eukaryota</taxon>
        <taxon>Fungi</taxon>
        <taxon>Dikarya</taxon>
        <taxon>Ascomycota</taxon>
        <taxon>Pezizomycotina</taxon>
        <taxon>Lecanoromycetes</taxon>
        <taxon>OSLEUM clade</taxon>
        <taxon>Lecanoromycetidae</taxon>
        <taxon>Lecanorales</taxon>
        <taxon>Lecanorineae</taxon>
        <taxon>Ramalinaceae</taxon>
        <taxon>Ramalina</taxon>
    </lineage>
</organism>